<evidence type="ECO:0000313" key="3">
    <source>
        <dbReference type="Proteomes" id="UP001172159"/>
    </source>
</evidence>
<organism evidence="2 3">
    <name type="scientific">Apiosordaria backusii</name>
    <dbReference type="NCBI Taxonomy" id="314023"/>
    <lineage>
        <taxon>Eukaryota</taxon>
        <taxon>Fungi</taxon>
        <taxon>Dikarya</taxon>
        <taxon>Ascomycota</taxon>
        <taxon>Pezizomycotina</taxon>
        <taxon>Sordariomycetes</taxon>
        <taxon>Sordariomycetidae</taxon>
        <taxon>Sordariales</taxon>
        <taxon>Lasiosphaeriaceae</taxon>
        <taxon>Apiosordaria</taxon>
    </lineage>
</organism>
<evidence type="ECO:0000313" key="2">
    <source>
        <dbReference type="EMBL" id="KAK0736064.1"/>
    </source>
</evidence>
<sequence>MQLISIFTLALAACGTAVSAAPSPNPEAAEAHAAAIEARAWPANGISGSWGTCHGSGRWGKRVDAISAITSFCNEVAKGQSMGTGYAHKISRTYYTNGYKWDLWISRGTTNSQVLTVAECNTVMVLGLDYCKGNNQDTRGGYGYVVSRGYNMGIDPNDK</sequence>
<name>A0AA40BKS7_9PEZI</name>
<comment type="caution">
    <text evidence="2">The sequence shown here is derived from an EMBL/GenBank/DDBJ whole genome shotgun (WGS) entry which is preliminary data.</text>
</comment>
<proteinExistence type="predicted"/>
<dbReference type="Proteomes" id="UP001172159">
    <property type="component" value="Unassembled WGS sequence"/>
</dbReference>
<keyword evidence="3" id="KW-1185">Reference proteome</keyword>
<gene>
    <name evidence="2" type="ORF">B0T21DRAFT_392870</name>
</gene>
<feature type="signal peptide" evidence="1">
    <location>
        <begin position="1"/>
        <end position="20"/>
    </location>
</feature>
<dbReference type="EMBL" id="JAUKTV010000006">
    <property type="protein sequence ID" value="KAK0736064.1"/>
    <property type="molecule type" value="Genomic_DNA"/>
</dbReference>
<dbReference type="AlphaFoldDB" id="A0AA40BKS7"/>
<accession>A0AA40BKS7</accession>
<evidence type="ECO:0000256" key="1">
    <source>
        <dbReference type="SAM" id="SignalP"/>
    </source>
</evidence>
<keyword evidence="1" id="KW-0732">Signal</keyword>
<protein>
    <submittedName>
        <fullName evidence="2">Uncharacterized protein</fullName>
    </submittedName>
</protein>
<reference evidence="2" key="1">
    <citation type="submission" date="2023-06" db="EMBL/GenBank/DDBJ databases">
        <title>Genome-scale phylogeny and comparative genomics of the fungal order Sordariales.</title>
        <authorList>
            <consortium name="Lawrence Berkeley National Laboratory"/>
            <person name="Hensen N."/>
            <person name="Bonometti L."/>
            <person name="Westerberg I."/>
            <person name="Brannstrom I.O."/>
            <person name="Guillou S."/>
            <person name="Cros-Aarteil S."/>
            <person name="Calhoun S."/>
            <person name="Haridas S."/>
            <person name="Kuo A."/>
            <person name="Mondo S."/>
            <person name="Pangilinan J."/>
            <person name="Riley R."/>
            <person name="Labutti K."/>
            <person name="Andreopoulos B."/>
            <person name="Lipzen A."/>
            <person name="Chen C."/>
            <person name="Yanf M."/>
            <person name="Daum C."/>
            <person name="Ng V."/>
            <person name="Clum A."/>
            <person name="Steindorff A."/>
            <person name="Ohm R."/>
            <person name="Martin F."/>
            <person name="Silar P."/>
            <person name="Natvig D."/>
            <person name="Lalanne C."/>
            <person name="Gautier V."/>
            <person name="Ament-Velasquez S.L."/>
            <person name="Kruys A."/>
            <person name="Hutchinson M.I."/>
            <person name="Powell A.J."/>
            <person name="Barry K."/>
            <person name="Miller A.N."/>
            <person name="Grigoriev I.V."/>
            <person name="Debuchy R."/>
            <person name="Gladieux P."/>
            <person name="Thoren M.H."/>
            <person name="Johannesson H."/>
        </authorList>
    </citation>
    <scope>NUCLEOTIDE SEQUENCE</scope>
    <source>
        <strain evidence="2">CBS 540.89</strain>
    </source>
</reference>
<feature type="chain" id="PRO_5041379815" evidence="1">
    <location>
        <begin position="21"/>
        <end position="159"/>
    </location>
</feature>